<reference evidence="3 4" key="1">
    <citation type="journal article" date="2016" name="Nat. Commun.">
        <title>Thousands of microbial genomes shed light on interconnected biogeochemical processes in an aquifer system.</title>
        <authorList>
            <person name="Anantharaman K."/>
            <person name="Brown C.T."/>
            <person name="Hug L.A."/>
            <person name="Sharon I."/>
            <person name="Castelle C.J."/>
            <person name="Probst A.J."/>
            <person name="Thomas B.C."/>
            <person name="Singh A."/>
            <person name="Wilkins M.J."/>
            <person name="Karaoz U."/>
            <person name="Brodie E.L."/>
            <person name="Williams K.H."/>
            <person name="Hubbard S.S."/>
            <person name="Banfield J.F."/>
        </authorList>
    </citation>
    <scope>NUCLEOTIDE SEQUENCE [LARGE SCALE GENOMIC DNA]</scope>
</reference>
<feature type="region of interest" description="Disordered" evidence="1">
    <location>
        <begin position="24"/>
        <end position="79"/>
    </location>
</feature>
<organism evidence="3 4">
    <name type="scientific">candidate division WOR-1 bacterium RIFOXYB2_FULL_48_7</name>
    <dbReference type="NCBI Taxonomy" id="1802583"/>
    <lineage>
        <taxon>Bacteria</taxon>
        <taxon>Bacillati</taxon>
        <taxon>Saganbacteria</taxon>
    </lineage>
</organism>
<sequence length="447" mass="47503">MRALKTSILILVLSLLVYQVGCSSGSGSAPETTTTITATTEASSTTTTQGASTTSTASPSETSTTSTETTTTTTTSTTTTSLLPLIKGPALGFGGNDADQIFRSLTVSPSNPNIIYVGTEGNGIFKSSDGGVTWNWLRQGLLYTHNAVATLESYPEIWEMVINPSNENHLHIATVGGGPGPVTGNYPSATGGVYYTLSGGEPFTREVNGLSNAAVNSLAMDTDNSATLYLGLNGDLPTFGLEQFAEAGVFKSLDAGANWAQIYTTPVNRVQSFWKIVPFTATTLITCGLNLQNSLEAIGLLKSTDGGQNWASLTGPAGVNITFFDVAPQDQNFICALERDKGKIYKSTDGGNNWEMFNNSASGPIKISPHNKQNILFSNFYTLFKSSDGLQNSLAVLTPEGVVDDIEFTSDPNIIYVGCRGYRIYKSTNGGESFTLMVNLRQYIDSQ</sequence>
<evidence type="ECO:0000256" key="1">
    <source>
        <dbReference type="SAM" id="MobiDB-lite"/>
    </source>
</evidence>
<dbReference type="STRING" id="1802583.A2311_05530"/>
<dbReference type="PANTHER" id="PTHR43739">
    <property type="entry name" value="XYLOGLUCANASE (EUROFUNG)"/>
    <property type="match status" value="1"/>
</dbReference>
<evidence type="ECO:0000256" key="2">
    <source>
        <dbReference type="SAM" id="SignalP"/>
    </source>
</evidence>
<feature type="compositionally biased region" description="Low complexity" evidence="1">
    <location>
        <begin position="26"/>
        <end position="79"/>
    </location>
</feature>
<dbReference type="Gene3D" id="2.130.10.10">
    <property type="entry name" value="YVTN repeat-like/Quinoprotein amine dehydrogenase"/>
    <property type="match status" value="3"/>
</dbReference>
<evidence type="ECO:0000313" key="4">
    <source>
        <dbReference type="Proteomes" id="UP000178951"/>
    </source>
</evidence>
<evidence type="ECO:0008006" key="5">
    <source>
        <dbReference type="Google" id="ProtNLM"/>
    </source>
</evidence>
<evidence type="ECO:0000313" key="3">
    <source>
        <dbReference type="EMBL" id="OGC34677.1"/>
    </source>
</evidence>
<dbReference type="SUPFAM" id="SSF110296">
    <property type="entry name" value="Oligoxyloglucan reducing end-specific cellobiohydrolase"/>
    <property type="match status" value="1"/>
</dbReference>
<dbReference type="AlphaFoldDB" id="A0A1F4TPW6"/>
<dbReference type="InterPro" id="IPR052025">
    <property type="entry name" value="Xyloglucanase_GH74"/>
</dbReference>
<name>A0A1F4TPW6_UNCSA</name>
<feature type="chain" id="PRO_5009514650" description="Sortilin N-terminal domain-containing protein" evidence="2">
    <location>
        <begin position="29"/>
        <end position="447"/>
    </location>
</feature>
<dbReference type="GO" id="GO:0010411">
    <property type="term" value="P:xyloglucan metabolic process"/>
    <property type="evidence" value="ECO:0007669"/>
    <property type="project" value="TreeGrafter"/>
</dbReference>
<gene>
    <name evidence="3" type="ORF">A2311_05530</name>
</gene>
<dbReference type="Proteomes" id="UP000178951">
    <property type="component" value="Unassembled WGS sequence"/>
</dbReference>
<keyword evidence="2" id="KW-0732">Signal</keyword>
<dbReference type="EMBL" id="MEUF01000040">
    <property type="protein sequence ID" value="OGC34677.1"/>
    <property type="molecule type" value="Genomic_DNA"/>
</dbReference>
<accession>A0A1F4TPW6</accession>
<dbReference type="PANTHER" id="PTHR43739:SF5">
    <property type="entry name" value="EXO-ALPHA-SIALIDASE"/>
    <property type="match status" value="1"/>
</dbReference>
<dbReference type="InterPro" id="IPR015943">
    <property type="entry name" value="WD40/YVTN_repeat-like_dom_sf"/>
</dbReference>
<feature type="signal peptide" evidence="2">
    <location>
        <begin position="1"/>
        <end position="28"/>
    </location>
</feature>
<protein>
    <recommendedName>
        <fullName evidence="5">Sortilin N-terminal domain-containing protein</fullName>
    </recommendedName>
</protein>
<comment type="caution">
    <text evidence="3">The sequence shown here is derived from an EMBL/GenBank/DDBJ whole genome shotgun (WGS) entry which is preliminary data.</text>
</comment>
<proteinExistence type="predicted"/>